<sequence length="494" mass="56918">MKKLVKAVPEAVVNARAYAAFTDALKDEHSNELRTWQEQVIKWEQGDPDAKCPYEVSDKVITLNRVKKDVAEEEYRREQAGENNAFTSLSAVIIEGVDIEESQRSLFVAAESKKRTDLQERSINTRRTNLLQRIRKFRESQLVLMPGLRRLIEAEPGSECTRPETMKLFLPSSLDLHSRTVICLPEVLELEARLRYAQAHESLSQLRSQLRARSVAYRHTSRLALSQGTFTKMNHLQHKLETRIKAITATYRGARSALLELRGEGDWTSELRELKDEDIRGISEKVLAQAEKEDYRVAQERAGVSEDAINDVLEDRNIPTVSFNPLLALGQSKHSLSWIWYTHSAVIGTAQSNGGSFDELQDSLRSEWCKARANARRSREEVRLVDEEMRRAIDYCCYLSRWWEQQIGRRTDLPVFLEEGLTAYAREHAHVERERGLAWGSTWSHVRIHSRKVLEYLLSAKHGEIPEDIPELEVELDMDDDEKGDEFEDEEEDT</sequence>
<evidence type="ECO:0000256" key="1">
    <source>
        <dbReference type="SAM" id="MobiDB-lite"/>
    </source>
</evidence>
<evidence type="ECO:0000313" key="3">
    <source>
        <dbReference type="Proteomes" id="UP001465976"/>
    </source>
</evidence>
<name>A0ABR3EJJ5_9AGAR</name>
<reference evidence="2 3" key="1">
    <citation type="submission" date="2024-02" db="EMBL/GenBank/DDBJ databases">
        <title>A draft genome for the cacao thread blight pathogen Marasmius crinis-equi.</title>
        <authorList>
            <person name="Cohen S.P."/>
            <person name="Baruah I.K."/>
            <person name="Amoako-Attah I."/>
            <person name="Bukari Y."/>
            <person name="Meinhardt L.W."/>
            <person name="Bailey B.A."/>
        </authorList>
    </citation>
    <scope>NUCLEOTIDE SEQUENCE [LARGE SCALE GENOMIC DNA]</scope>
    <source>
        <strain evidence="2 3">GH-76</strain>
    </source>
</reference>
<dbReference type="EMBL" id="JBAHYK010004008">
    <property type="protein sequence ID" value="KAL0563052.1"/>
    <property type="molecule type" value="Genomic_DNA"/>
</dbReference>
<proteinExistence type="predicted"/>
<protein>
    <submittedName>
        <fullName evidence="2">Uncharacterized protein</fullName>
    </submittedName>
</protein>
<evidence type="ECO:0000313" key="2">
    <source>
        <dbReference type="EMBL" id="KAL0563052.1"/>
    </source>
</evidence>
<comment type="caution">
    <text evidence="2">The sequence shown here is derived from an EMBL/GenBank/DDBJ whole genome shotgun (WGS) entry which is preliminary data.</text>
</comment>
<gene>
    <name evidence="2" type="ORF">V5O48_019026</name>
</gene>
<organism evidence="2 3">
    <name type="scientific">Marasmius crinis-equi</name>
    <dbReference type="NCBI Taxonomy" id="585013"/>
    <lineage>
        <taxon>Eukaryota</taxon>
        <taxon>Fungi</taxon>
        <taxon>Dikarya</taxon>
        <taxon>Basidiomycota</taxon>
        <taxon>Agaricomycotina</taxon>
        <taxon>Agaricomycetes</taxon>
        <taxon>Agaricomycetidae</taxon>
        <taxon>Agaricales</taxon>
        <taxon>Marasmiineae</taxon>
        <taxon>Marasmiaceae</taxon>
        <taxon>Marasmius</taxon>
    </lineage>
</organism>
<keyword evidence="3" id="KW-1185">Reference proteome</keyword>
<dbReference type="Proteomes" id="UP001465976">
    <property type="component" value="Unassembled WGS sequence"/>
</dbReference>
<feature type="region of interest" description="Disordered" evidence="1">
    <location>
        <begin position="469"/>
        <end position="494"/>
    </location>
</feature>
<accession>A0ABR3EJJ5</accession>